<feature type="compositionally biased region" description="Basic and acidic residues" evidence="2">
    <location>
        <begin position="139"/>
        <end position="165"/>
    </location>
</feature>
<dbReference type="Gene3D" id="2.60.120.700">
    <property type="entry name" value="Peptidase G1"/>
    <property type="match status" value="1"/>
</dbReference>
<evidence type="ECO:0000313" key="3">
    <source>
        <dbReference type="EMBL" id="KAF8439371.1"/>
    </source>
</evidence>
<dbReference type="Pfam" id="PF01828">
    <property type="entry name" value="Peptidase_A4"/>
    <property type="match status" value="1"/>
</dbReference>
<dbReference type="GO" id="GO:0006508">
    <property type="term" value="P:proteolysis"/>
    <property type="evidence" value="ECO:0007669"/>
    <property type="project" value="InterPro"/>
</dbReference>
<feature type="region of interest" description="Disordered" evidence="2">
    <location>
        <begin position="139"/>
        <end position="172"/>
    </location>
</feature>
<dbReference type="InterPro" id="IPR038656">
    <property type="entry name" value="Peptidase_G1_sf"/>
</dbReference>
<dbReference type="InterPro" id="IPR000250">
    <property type="entry name" value="Peptidase_G1"/>
</dbReference>
<comment type="caution">
    <text evidence="3">The sequence shown here is derived from an EMBL/GenBank/DDBJ whole genome shotgun (WGS) entry which is preliminary data.</text>
</comment>
<dbReference type="PANTHER" id="PTHR37536">
    <property type="entry name" value="PUTATIVE (AFU_ORTHOLOGUE AFUA_3G02970)-RELATED"/>
    <property type="match status" value="1"/>
</dbReference>
<dbReference type="PANTHER" id="PTHR37536:SF1">
    <property type="entry name" value="ASPERGILLOPEPSIN, PUTAITVE (AFU_ORTHOLOGUE AFUA_7G01200)"/>
    <property type="match status" value="1"/>
</dbReference>
<protein>
    <submittedName>
        <fullName evidence="3">Peptidase A4 family-domain-containing protein</fullName>
    </submittedName>
</protein>
<keyword evidence="4" id="KW-1185">Reference proteome</keyword>
<dbReference type="InterPro" id="IPR013320">
    <property type="entry name" value="ConA-like_dom_sf"/>
</dbReference>
<accession>A0AAD4BSY1</accession>
<sequence length="432" mass="48329">MHQGDYCGGQDIVRIIEYPLAITRPSACHIRTLLESISTSTCFYTLYENQCYWFAKIVTDALAELFPGATVTEVAPPTLGTQFEIPINTGKNLQEVIGIYKEKWCAVKKEHEEVRRALEEERDNALIQLGRTKGIEEERAKWEEEKRQRPLASKDSKKSSLRHQDVTTTVHRSLPKSEVWLENKQPAKQGDEFNEGDDEFRSDLVCSRRVAGHPGETQSLSHVNQSYTNGGPGRFYSSDIWAGAFLQDKNGTFYFASGTFRAPTVSGRNDSGITIRVSIDGAKVATGIDVFVRNNETSYEAWSLFSGTYRQFSNFFISASDIIRANVTVFPPISVTATLENLSSGQTVVNRLNSTFALSQQYAEWAIKDRLSDDSTTDMSLPDFGSVNFTDAVACCTETHTLAGAYIIEMRQQDNDLTYTTVDETSITIEQV</sequence>
<reference evidence="3" key="1">
    <citation type="submission" date="2019-10" db="EMBL/GenBank/DDBJ databases">
        <authorList>
            <consortium name="DOE Joint Genome Institute"/>
            <person name="Kuo A."/>
            <person name="Miyauchi S."/>
            <person name="Kiss E."/>
            <person name="Drula E."/>
            <person name="Kohler A."/>
            <person name="Sanchez-Garcia M."/>
            <person name="Andreopoulos B."/>
            <person name="Barry K.W."/>
            <person name="Bonito G."/>
            <person name="Buee M."/>
            <person name="Carver A."/>
            <person name="Chen C."/>
            <person name="Cichocki N."/>
            <person name="Clum A."/>
            <person name="Culley D."/>
            <person name="Crous P.W."/>
            <person name="Fauchery L."/>
            <person name="Girlanda M."/>
            <person name="Hayes R."/>
            <person name="Keri Z."/>
            <person name="LaButti K."/>
            <person name="Lipzen A."/>
            <person name="Lombard V."/>
            <person name="Magnuson J."/>
            <person name="Maillard F."/>
            <person name="Morin E."/>
            <person name="Murat C."/>
            <person name="Nolan M."/>
            <person name="Ohm R."/>
            <person name="Pangilinan J."/>
            <person name="Pereira M."/>
            <person name="Perotto S."/>
            <person name="Peter M."/>
            <person name="Riley R."/>
            <person name="Sitrit Y."/>
            <person name="Stielow B."/>
            <person name="Szollosi G."/>
            <person name="Zifcakova L."/>
            <person name="Stursova M."/>
            <person name="Spatafora J.W."/>
            <person name="Tedersoo L."/>
            <person name="Vaario L.-M."/>
            <person name="Yamada A."/>
            <person name="Yan M."/>
            <person name="Wang P."/>
            <person name="Xu J."/>
            <person name="Bruns T."/>
            <person name="Baldrian P."/>
            <person name="Vilgalys R."/>
            <person name="Henrissat B."/>
            <person name="Grigoriev I.V."/>
            <person name="Hibbett D."/>
            <person name="Nagy L.G."/>
            <person name="Martin F.M."/>
        </authorList>
    </citation>
    <scope>NUCLEOTIDE SEQUENCE</scope>
    <source>
        <strain evidence="3">BED1</strain>
    </source>
</reference>
<gene>
    <name evidence="3" type="ORF">L210DRAFT_3504490</name>
</gene>
<evidence type="ECO:0000256" key="2">
    <source>
        <dbReference type="SAM" id="MobiDB-lite"/>
    </source>
</evidence>
<organism evidence="3 4">
    <name type="scientific">Boletus edulis BED1</name>
    <dbReference type="NCBI Taxonomy" id="1328754"/>
    <lineage>
        <taxon>Eukaryota</taxon>
        <taxon>Fungi</taxon>
        <taxon>Dikarya</taxon>
        <taxon>Basidiomycota</taxon>
        <taxon>Agaricomycotina</taxon>
        <taxon>Agaricomycetes</taxon>
        <taxon>Agaricomycetidae</taxon>
        <taxon>Boletales</taxon>
        <taxon>Boletineae</taxon>
        <taxon>Boletaceae</taxon>
        <taxon>Boletoideae</taxon>
        <taxon>Boletus</taxon>
    </lineage>
</organism>
<keyword evidence="1" id="KW-0175">Coiled coil</keyword>
<dbReference type="EMBL" id="WHUW01000014">
    <property type="protein sequence ID" value="KAF8439371.1"/>
    <property type="molecule type" value="Genomic_DNA"/>
</dbReference>
<dbReference type="AlphaFoldDB" id="A0AAD4BSY1"/>
<feature type="coiled-coil region" evidence="1">
    <location>
        <begin position="101"/>
        <end position="128"/>
    </location>
</feature>
<reference evidence="3" key="2">
    <citation type="journal article" date="2020" name="Nat. Commun.">
        <title>Large-scale genome sequencing of mycorrhizal fungi provides insights into the early evolution of symbiotic traits.</title>
        <authorList>
            <person name="Miyauchi S."/>
            <person name="Kiss E."/>
            <person name="Kuo A."/>
            <person name="Drula E."/>
            <person name="Kohler A."/>
            <person name="Sanchez-Garcia M."/>
            <person name="Morin E."/>
            <person name="Andreopoulos B."/>
            <person name="Barry K.W."/>
            <person name="Bonito G."/>
            <person name="Buee M."/>
            <person name="Carver A."/>
            <person name="Chen C."/>
            <person name="Cichocki N."/>
            <person name="Clum A."/>
            <person name="Culley D."/>
            <person name="Crous P.W."/>
            <person name="Fauchery L."/>
            <person name="Girlanda M."/>
            <person name="Hayes R.D."/>
            <person name="Keri Z."/>
            <person name="LaButti K."/>
            <person name="Lipzen A."/>
            <person name="Lombard V."/>
            <person name="Magnuson J."/>
            <person name="Maillard F."/>
            <person name="Murat C."/>
            <person name="Nolan M."/>
            <person name="Ohm R.A."/>
            <person name="Pangilinan J."/>
            <person name="Pereira M.F."/>
            <person name="Perotto S."/>
            <person name="Peter M."/>
            <person name="Pfister S."/>
            <person name="Riley R."/>
            <person name="Sitrit Y."/>
            <person name="Stielow J.B."/>
            <person name="Szollosi G."/>
            <person name="Zifcakova L."/>
            <person name="Stursova M."/>
            <person name="Spatafora J.W."/>
            <person name="Tedersoo L."/>
            <person name="Vaario L.M."/>
            <person name="Yamada A."/>
            <person name="Yan M."/>
            <person name="Wang P."/>
            <person name="Xu J."/>
            <person name="Bruns T."/>
            <person name="Baldrian P."/>
            <person name="Vilgalys R."/>
            <person name="Dunand C."/>
            <person name="Henrissat B."/>
            <person name="Grigoriev I.V."/>
            <person name="Hibbett D."/>
            <person name="Nagy L.G."/>
            <person name="Martin F.M."/>
        </authorList>
    </citation>
    <scope>NUCLEOTIDE SEQUENCE</scope>
    <source>
        <strain evidence="3">BED1</strain>
    </source>
</reference>
<evidence type="ECO:0000313" key="4">
    <source>
        <dbReference type="Proteomes" id="UP001194468"/>
    </source>
</evidence>
<name>A0AAD4BSY1_BOLED</name>
<dbReference type="GO" id="GO:0070007">
    <property type="term" value="F:glutamic-type endopeptidase activity"/>
    <property type="evidence" value="ECO:0007669"/>
    <property type="project" value="InterPro"/>
</dbReference>
<dbReference type="SUPFAM" id="SSF49899">
    <property type="entry name" value="Concanavalin A-like lectins/glucanases"/>
    <property type="match status" value="1"/>
</dbReference>
<proteinExistence type="predicted"/>
<dbReference type="CDD" id="cd13426">
    <property type="entry name" value="Peptidase_G1"/>
    <property type="match status" value="1"/>
</dbReference>
<dbReference type="Proteomes" id="UP001194468">
    <property type="component" value="Unassembled WGS sequence"/>
</dbReference>
<evidence type="ECO:0000256" key="1">
    <source>
        <dbReference type="SAM" id="Coils"/>
    </source>
</evidence>